<dbReference type="InterPro" id="IPR004843">
    <property type="entry name" value="Calcineurin-like_PHP"/>
</dbReference>
<dbReference type="InterPro" id="IPR051693">
    <property type="entry name" value="UPF0046_metallophosphoest"/>
</dbReference>
<feature type="domain" description="Calcineurin-like phosphoesterase" evidence="1">
    <location>
        <begin position="4"/>
        <end position="197"/>
    </location>
</feature>
<dbReference type="PANTHER" id="PTHR12905:SF0">
    <property type="entry name" value="CALCINEURIN-LIKE PHOSPHOESTERASE DOMAIN-CONTAINING PROTEIN"/>
    <property type="match status" value="1"/>
</dbReference>
<accession>A0A6J5L053</accession>
<dbReference type="SUPFAM" id="SSF56300">
    <property type="entry name" value="Metallo-dependent phosphatases"/>
    <property type="match status" value="1"/>
</dbReference>
<evidence type="ECO:0000259" key="1">
    <source>
        <dbReference type="Pfam" id="PF00149"/>
    </source>
</evidence>
<gene>
    <name evidence="2" type="ORF">UFOVP54_212</name>
</gene>
<dbReference type="CDD" id="cd07379">
    <property type="entry name" value="MPP_239FB"/>
    <property type="match status" value="1"/>
</dbReference>
<reference evidence="2" key="1">
    <citation type="submission" date="2020-04" db="EMBL/GenBank/DDBJ databases">
        <authorList>
            <person name="Chiriac C."/>
            <person name="Salcher M."/>
            <person name="Ghai R."/>
            <person name="Kavagutti S V."/>
        </authorList>
    </citation>
    <scope>NUCLEOTIDE SEQUENCE</scope>
</reference>
<protein>
    <submittedName>
        <fullName evidence="2">MPP_239FB domain containing protein</fullName>
    </submittedName>
</protein>
<proteinExistence type="predicted"/>
<dbReference type="GO" id="GO:0016787">
    <property type="term" value="F:hydrolase activity"/>
    <property type="evidence" value="ECO:0007669"/>
    <property type="project" value="InterPro"/>
</dbReference>
<name>A0A6J5L053_9CAUD</name>
<dbReference type="Gene3D" id="3.60.21.10">
    <property type="match status" value="1"/>
</dbReference>
<dbReference type="Pfam" id="PF00149">
    <property type="entry name" value="Metallophos"/>
    <property type="match status" value="1"/>
</dbReference>
<dbReference type="InterPro" id="IPR029052">
    <property type="entry name" value="Metallo-depent_PP-like"/>
</dbReference>
<organism evidence="2">
    <name type="scientific">uncultured Caudovirales phage</name>
    <dbReference type="NCBI Taxonomy" id="2100421"/>
    <lineage>
        <taxon>Viruses</taxon>
        <taxon>Duplodnaviria</taxon>
        <taxon>Heunggongvirae</taxon>
        <taxon>Uroviricota</taxon>
        <taxon>Caudoviricetes</taxon>
        <taxon>Peduoviridae</taxon>
        <taxon>Maltschvirus</taxon>
        <taxon>Maltschvirus maltsch</taxon>
    </lineage>
</organism>
<evidence type="ECO:0000313" key="2">
    <source>
        <dbReference type="EMBL" id="CAB4125730.1"/>
    </source>
</evidence>
<dbReference type="EMBL" id="LR796188">
    <property type="protein sequence ID" value="CAB4125730.1"/>
    <property type="molecule type" value="Genomic_DNA"/>
</dbReference>
<dbReference type="PANTHER" id="PTHR12905">
    <property type="entry name" value="METALLOPHOSPHOESTERASE"/>
    <property type="match status" value="1"/>
</dbReference>
<sequence>MKTRITVLSDTHTRHGLIPLTDLPGGDILIHAGDIMNSGYNKNDIWDFCHWFQSLKQYEDKVFIAGNHDRMFQNHPEEVEFWVDKFGDIIYLQDDDFVIYGDGPEGNSPQDNIRIYGSPWQPEFYSWAFNLPKNGIELAAKWEAIPDNTDILVTHGPAFGTLDTVAGRPWDGLGCELLAARIEIVKPKIHICGHIHSGYGYEFKDGTHFFNASVLDEAYEYTQKPMTFDWDKETNTIEFVK</sequence>